<comment type="caution">
    <text evidence="1">The sequence shown here is derived from an EMBL/GenBank/DDBJ whole genome shotgun (WGS) entry which is preliminary data.</text>
</comment>
<reference evidence="1" key="1">
    <citation type="submission" date="2022-03" db="EMBL/GenBank/DDBJ databases">
        <authorList>
            <person name="Martin C."/>
        </authorList>
    </citation>
    <scope>NUCLEOTIDE SEQUENCE</scope>
</reference>
<dbReference type="PANTHER" id="PTHR31302:SF0">
    <property type="entry name" value="TRANSMEMBRANE PROTEIN WITH METALLOPHOSPHOESTERASE DOMAIN"/>
    <property type="match status" value="1"/>
</dbReference>
<dbReference type="InterPro" id="IPR029052">
    <property type="entry name" value="Metallo-depent_PP-like"/>
</dbReference>
<gene>
    <name evidence="1" type="ORF">OFUS_LOCUS6213</name>
</gene>
<dbReference type="GO" id="GO:0016787">
    <property type="term" value="F:hydrolase activity"/>
    <property type="evidence" value="ECO:0007669"/>
    <property type="project" value="InterPro"/>
</dbReference>
<dbReference type="SUPFAM" id="SSF56300">
    <property type="entry name" value="Metallo-dependent phosphatases"/>
    <property type="match status" value="1"/>
</dbReference>
<dbReference type="InterPro" id="IPR004843">
    <property type="entry name" value="Calcineurin-like_PHP"/>
</dbReference>
<feature type="non-terminal residue" evidence="1">
    <location>
        <position position="1"/>
    </location>
</feature>
<accession>A0A8J1TT08</accession>
<dbReference type="PANTHER" id="PTHR31302">
    <property type="entry name" value="TRANSMEMBRANE PROTEIN WITH METALLOPHOSPHOESTERASE DOMAIN-RELATED"/>
    <property type="match status" value="1"/>
</dbReference>
<dbReference type="Proteomes" id="UP000749559">
    <property type="component" value="Unassembled WGS sequence"/>
</dbReference>
<dbReference type="CDD" id="cd07385">
    <property type="entry name" value="MPP_YkuE_C"/>
    <property type="match status" value="1"/>
</dbReference>
<dbReference type="Pfam" id="PF00149">
    <property type="entry name" value="Metallophos"/>
    <property type="match status" value="1"/>
</dbReference>
<dbReference type="Gene3D" id="3.60.21.10">
    <property type="match status" value="1"/>
</dbReference>
<protein>
    <submittedName>
        <fullName evidence="1">Uncharacterized protein</fullName>
    </submittedName>
</protein>
<dbReference type="InterPro" id="IPR051158">
    <property type="entry name" value="Metallophosphoesterase_sf"/>
</dbReference>
<dbReference type="AlphaFoldDB" id="A0A8J1TT08"/>
<keyword evidence="2" id="KW-1185">Reference proteome</keyword>
<name>A0A8J1TT08_OWEFU</name>
<evidence type="ECO:0000313" key="2">
    <source>
        <dbReference type="Proteomes" id="UP000749559"/>
    </source>
</evidence>
<evidence type="ECO:0000313" key="1">
    <source>
        <dbReference type="EMBL" id="CAH1779401.1"/>
    </source>
</evidence>
<sequence>KMALSAKWIFSAILGIIAVILGNLYIFTLDKNTRAKLLRGQFVIVIQTLMFVGSKYIYKHLFIKIVKNQKPGSDHQGKKDHERAMNEQQYKPSKGIRIWRFIVLTFLILSHLSYFTNLFLIGTEPHWFAMLCYTCLGTFIQLLWCLFLLGIIQKIAIFLNRYNSVILKPKVRASIAIVMALCLASIGIYTVSGMPKVKKVTIPLKNWPQSLEGFRIVQLTDIHLGPTVGKTMLEGLILRVNELDPDLVVLTGDLTDATVERLNGAADPLQHLHGRYGRFFVTGNHEYYTGDVDHWFRHLKSLDFTVLHNDCVEIRSKNNPKEHFCLAGTDDREAVRFQYGDHRMDLPKAVKDCEERSPIILLAHQPKSAKEALQSNPNISLVLSGHTHGGQMFPISIGAWLVNPYYQGLYQYSPHQYVYVSPGTFYFGIPMRIFTSMELTEITIMSETKWKQSLEKKRPKPITAKPAKN</sequence>
<proteinExistence type="predicted"/>
<organism evidence="1 2">
    <name type="scientific">Owenia fusiformis</name>
    <name type="common">Polychaete worm</name>
    <dbReference type="NCBI Taxonomy" id="6347"/>
    <lineage>
        <taxon>Eukaryota</taxon>
        <taxon>Metazoa</taxon>
        <taxon>Spiralia</taxon>
        <taxon>Lophotrochozoa</taxon>
        <taxon>Annelida</taxon>
        <taxon>Polychaeta</taxon>
        <taxon>Sedentaria</taxon>
        <taxon>Canalipalpata</taxon>
        <taxon>Sabellida</taxon>
        <taxon>Oweniida</taxon>
        <taxon>Oweniidae</taxon>
        <taxon>Owenia</taxon>
    </lineage>
</organism>
<dbReference type="OrthoDB" id="783096at2759"/>
<dbReference type="EMBL" id="CAIIXF020000003">
    <property type="protein sequence ID" value="CAH1779401.1"/>
    <property type="molecule type" value="Genomic_DNA"/>
</dbReference>